<protein>
    <submittedName>
        <fullName evidence="1">Aldose epimerase</fullName>
    </submittedName>
</protein>
<name>A0A6B2M466_9BACT</name>
<sequence>MAAEENPAALKTETFELGSSTFQIAPESGFRLMRWTLSTAVGKREILHWPDSAGNEPFHGIRGGNPLLFPFAGRSFDRGLEDHWRAPGGEQLPMPRHGFARDGEFEVVSKDSHHISAKLVPDEKAKAAYPYNYTFSTRYTFEELAFTISLKLENHGEEPIPWSAGHHFYFTLPWHNAARRKDYRLNMEARKCAYHGPDGKLVMQKDRESCHDLSDTDLLDRIHWELRHNRVSFGPKGGEEDVHLIIGSEPVPQKGVAVVTWSESESAPYYCIEPWMGAPNAAEHGKGLHWVGPGECASFEVQVSLF</sequence>
<dbReference type="GO" id="GO:0005975">
    <property type="term" value="P:carbohydrate metabolic process"/>
    <property type="evidence" value="ECO:0007669"/>
    <property type="project" value="InterPro"/>
</dbReference>
<accession>A0A6B2M466</accession>
<dbReference type="RefSeq" id="WP_163964316.1">
    <property type="nucleotide sequence ID" value="NZ_JAAGNX010000002.1"/>
</dbReference>
<reference evidence="1 2" key="1">
    <citation type="submission" date="2020-02" db="EMBL/GenBank/DDBJ databases">
        <title>Albibacoteraceae fam. nov., the first described family within the subdivision 4 Verrucomicrobia.</title>
        <authorList>
            <person name="Xi F."/>
        </authorList>
    </citation>
    <scope>NUCLEOTIDE SEQUENCE [LARGE SCALE GENOMIC DNA]</scope>
    <source>
        <strain evidence="1 2">CK1056</strain>
    </source>
</reference>
<dbReference type="InterPro" id="IPR011013">
    <property type="entry name" value="Gal_mutarotase_sf_dom"/>
</dbReference>
<dbReference type="Pfam" id="PF01263">
    <property type="entry name" value="Aldose_epim"/>
    <property type="match status" value="1"/>
</dbReference>
<dbReference type="GO" id="GO:0016853">
    <property type="term" value="F:isomerase activity"/>
    <property type="evidence" value="ECO:0007669"/>
    <property type="project" value="InterPro"/>
</dbReference>
<comment type="caution">
    <text evidence="1">The sequence shown here is derived from an EMBL/GenBank/DDBJ whole genome shotgun (WGS) entry which is preliminary data.</text>
</comment>
<dbReference type="InterPro" id="IPR014718">
    <property type="entry name" value="GH-type_carb-bd"/>
</dbReference>
<dbReference type="SUPFAM" id="SSF74650">
    <property type="entry name" value="Galactose mutarotase-like"/>
    <property type="match status" value="1"/>
</dbReference>
<gene>
    <name evidence="1" type="ORF">G0Q06_08265</name>
</gene>
<evidence type="ECO:0000313" key="1">
    <source>
        <dbReference type="EMBL" id="NDV62440.1"/>
    </source>
</evidence>
<dbReference type="GO" id="GO:0030246">
    <property type="term" value="F:carbohydrate binding"/>
    <property type="evidence" value="ECO:0007669"/>
    <property type="project" value="InterPro"/>
</dbReference>
<dbReference type="Gene3D" id="2.70.98.10">
    <property type="match status" value="1"/>
</dbReference>
<dbReference type="Proteomes" id="UP000478417">
    <property type="component" value="Unassembled WGS sequence"/>
</dbReference>
<proteinExistence type="predicted"/>
<keyword evidence="2" id="KW-1185">Reference proteome</keyword>
<evidence type="ECO:0000313" key="2">
    <source>
        <dbReference type="Proteomes" id="UP000478417"/>
    </source>
</evidence>
<dbReference type="AlphaFoldDB" id="A0A6B2M466"/>
<dbReference type="EMBL" id="JAAGNX010000002">
    <property type="protein sequence ID" value="NDV62440.1"/>
    <property type="molecule type" value="Genomic_DNA"/>
</dbReference>
<organism evidence="1 2">
    <name type="scientific">Oceanipulchritudo coccoides</name>
    <dbReference type="NCBI Taxonomy" id="2706888"/>
    <lineage>
        <taxon>Bacteria</taxon>
        <taxon>Pseudomonadati</taxon>
        <taxon>Verrucomicrobiota</taxon>
        <taxon>Opitutia</taxon>
        <taxon>Puniceicoccales</taxon>
        <taxon>Oceanipulchritudinaceae</taxon>
        <taxon>Oceanipulchritudo</taxon>
    </lineage>
</organism>
<dbReference type="InterPro" id="IPR008183">
    <property type="entry name" value="Aldose_1/G6P_1-epimerase"/>
</dbReference>